<dbReference type="InterPro" id="IPR047259">
    <property type="entry name" value="QUIRKY-like"/>
</dbReference>
<evidence type="ECO:0000256" key="9">
    <source>
        <dbReference type="SAM" id="Phobius"/>
    </source>
</evidence>
<feature type="domain" description="C2" evidence="10">
    <location>
        <begin position="23"/>
        <end position="143"/>
    </location>
</feature>
<reference evidence="11 12" key="1">
    <citation type="journal article" date="2018" name="Mol. Plant">
        <title>The genome of Artemisia annua provides insight into the evolution of Asteraceae family and artemisinin biosynthesis.</title>
        <authorList>
            <person name="Shen Q."/>
            <person name="Zhang L."/>
            <person name="Liao Z."/>
            <person name="Wang S."/>
            <person name="Yan T."/>
            <person name="Shi P."/>
            <person name="Liu M."/>
            <person name="Fu X."/>
            <person name="Pan Q."/>
            <person name="Wang Y."/>
            <person name="Lv Z."/>
            <person name="Lu X."/>
            <person name="Zhang F."/>
            <person name="Jiang W."/>
            <person name="Ma Y."/>
            <person name="Chen M."/>
            <person name="Hao X."/>
            <person name="Li L."/>
            <person name="Tang Y."/>
            <person name="Lv G."/>
            <person name="Zhou Y."/>
            <person name="Sun X."/>
            <person name="Brodelius P.E."/>
            <person name="Rose J.K.C."/>
            <person name="Tang K."/>
        </authorList>
    </citation>
    <scope>NUCLEOTIDE SEQUENCE [LARGE SCALE GENOMIC DNA]</scope>
    <source>
        <strain evidence="12">cv. Huhao1</strain>
        <tissue evidence="11">Leaf</tissue>
    </source>
</reference>
<keyword evidence="6 9" id="KW-1133">Transmembrane helix</keyword>
<dbReference type="EMBL" id="PKPP01001912">
    <property type="protein sequence ID" value="PWA79005.1"/>
    <property type="molecule type" value="Genomic_DNA"/>
</dbReference>
<dbReference type="STRING" id="35608.A0A2U1NZR0"/>
<comment type="caution">
    <text evidence="11">The sequence shown here is derived from an EMBL/GenBank/DDBJ whole genome shotgun (WGS) entry which is preliminary data.</text>
</comment>
<dbReference type="PANTHER" id="PTHR31425">
    <property type="entry name" value="PHOSPHORIBOSYLANTHRANILATE TRANSFERASE ISOFORM 1"/>
    <property type="match status" value="1"/>
</dbReference>
<dbReference type="PANTHER" id="PTHR31425:SF50">
    <property type="entry name" value="FT-INTERACTING PROTEIN 3-RELATED"/>
    <property type="match status" value="1"/>
</dbReference>
<feature type="transmembrane region" description="Helical" evidence="9">
    <location>
        <begin position="704"/>
        <end position="725"/>
    </location>
</feature>
<comment type="similarity">
    <text evidence="2">Belongs to the MCTP family.</text>
</comment>
<feature type="transmembrane region" description="Helical" evidence="9">
    <location>
        <begin position="559"/>
        <end position="576"/>
    </location>
</feature>
<evidence type="ECO:0000256" key="1">
    <source>
        <dbReference type="ARBA" id="ARBA00004141"/>
    </source>
</evidence>
<dbReference type="SMART" id="SM00239">
    <property type="entry name" value="C2"/>
    <property type="match status" value="3"/>
</dbReference>
<dbReference type="Pfam" id="PF00168">
    <property type="entry name" value="C2"/>
    <property type="match status" value="3"/>
</dbReference>
<dbReference type="InterPro" id="IPR047257">
    <property type="entry name" value="C2B_MCTP_PRT_plant"/>
</dbReference>
<dbReference type="SUPFAM" id="SSF49562">
    <property type="entry name" value="C2 domain (Calcium/lipid-binding domain, CaLB)"/>
    <property type="match status" value="3"/>
</dbReference>
<dbReference type="FunFam" id="2.60.40.150:FF:000090">
    <property type="entry name" value="C2 domain-containing protein"/>
    <property type="match status" value="1"/>
</dbReference>
<dbReference type="CDD" id="cd08378">
    <property type="entry name" value="C2B_MCTP_PRT_plant"/>
    <property type="match status" value="1"/>
</dbReference>
<dbReference type="OrthoDB" id="67700at2759"/>
<keyword evidence="4" id="KW-0677">Repeat</keyword>
<dbReference type="FunFam" id="2.60.40.150:FF:000119">
    <property type="entry name" value="C2 domain-containing protein"/>
    <property type="match status" value="1"/>
</dbReference>
<dbReference type="CDD" id="cd04019">
    <property type="entry name" value="C2C_MCTP_PRT_plant"/>
    <property type="match status" value="1"/>
</dbReference>
<organism evidence="11 12">
    <name type="scientific">Artemisia annua</name>
    <name type="common">Sweet wormwood</name>
    <dbReference type="NCBI Taxonomy" id="35608"/>
    <lineage>
        <taxon>Eukaryota</taxon>
        <taxon>Viridiplantae</taxon>
        <taxon>Streptophyta</taxon>
        <taxon>Embryophyta</taxon>
        <taxon>Tracheophyta</taxon>
        <taxon>Spermatophyta</taxon>
        <taxon>Magnoliopsida</taxon>
        <taxon>eudicotyledons</taxon>
        <taxon>Gunneridae</taxon>
        <taxon>Pentapetalae</taxon>
        <taxon>asterids</taxon>
        <taxon>campanulids</taxon>
        <taxon>Asterales</taxon>
        <taxon>Asteraceae</taxon>
        <taxon>Asteroideae</taxon>
        <taxon>Anthemideae</taxon>
        <taxon>Artemisiinae</taxon>
        <taxon>Artemisia</taxon>
    </lineage>
</organism>
<evidence type="ECO:0000256" key="3">
    <source>
        <dbReference type="ARBA" id="ARBA00022692"/>
    </source>
</evidence>
<dbReference type="FunFam" id="2.60.40.150:FF:000128">
    <property type="entry name" value="C2 domain-containing protein"/>
    <property type="match status" value="1"/>
</dbReference>
<evidence type="ECO:0000313" key="11">
    <source>
        <dbReference type="EMBL" id="PWA79005.1"/>
    </source>
</evidence>
<keyword evidence="5" id="KW-0106">Calcium</keyword>
<evidence type="ECO:0000256" key="5">
    <source>
        <dbReference type="ARBA" id="ARBA00022837"/>
    </source>
</evidence>
<evidence type="ECO:0000256" key="7">
    <source>
        <dbReference type="ARBA" id="ARBA00023136"/>
    </source>
</evidence>
<evidence type="ECO:0000256" key="6">
    <source>
        <dbReference type="ARBA" id="ARBA00022989"/>
    </source>
</evidence>
<dbReference type="Pfam" id="PF08372">
    <property type="entry name" value="PRT_C"/>
    <property type="match status" value="1"/>
</dbReference>
<keyword evidence="3 9" id="KW-0812">Transmembrane</keyword>
<name>A0A2U1NZR0_ARTAN</name>
<sequence>MMPRPPPHNDFSLKEMKPHLGSRKMTGDKRSTYDLVEPMQYLYVRVVRARDLPCKDATGSCDPYAEVRLGNYKATMRHFENNSYPEWNQVCAYSRDSIQATMLEVSVKDKDMIQDDFLGRVLFDITDVLKRVPPDSPLAPQWYRLEDRNGNKLRCELMLAVWWGTQADEAFPDAWHSDAAAVSGRSKVYVSPKLWYLRVNVIEARDLIPNDRTRFPEVLVKAVLGHQALRTKISMSKSTNPMWNEDLMFVAAEPFDEHLILSVEDRVAPDKVEVLGICAIPLQYVDLRLDHHAIKTRWFDLEKHVMIDGVKQEVKLASKIHMRVCLEGGYHVDHESPDYSSDHRPTAKELWKNSVGVLEVGILSAHGLSPMKKKDGRETTDAYCVAKYGAKWARTRTIIDSLMPKWNEQYTWEVFDPCTVITIGVFDNCLLQGERDSRIGKIRIRLSTLETNRVYSHSYPLLVLHPSGVKKMGEVHLGVRFTCSSLLNMMGMYSQPLLPKMHYIHPLTVAQLDSMRNHATQIVSMRLSQAEPPLRKEVVEFMLDKGSHVWSIRRSKANFYRIMGALGGLITVGKWFDEICNWKNPWTTVLIHILFVILVIYPQMILPLIFLRLFCDGSLCYIWRPKNPPHMDTRISFADNALPDELDEEFDTFPTSRPADIIRMRYDRLRSISGRIQTVLGDLATWCERLQSLLSWRDPRATGLFVNFCLIAAIILFVTPLKLWYF</sequence>
<accession>A0A2U1NZR0</accession>
<dbReference type="InterPro" id="IPR000008">
    <property type="entry name" value="C2_dom"/>
</dbReference>
<evidence type="ECO:0000256" key="8">
    <source>
        <dbReference type="SAM" id="MobiDB-lite"/>
    </source>
</evidence>
<proteinExistence type="inferred from homology"/>
<dbReference type="InterPro" id="IPR047255">
    <property type="entry name" value="C2D_MCTP_PRT_plant"/>
</dbReference>
<feature type="region of interest" description="Disordered" evidence="8">
    <location>
        <begin position="1"/>
        <end position="27"/>
    </location>
</feature>
<dbReference type="CDD" id="cd08379">
    <property type="entry name" value="C2D_MCTP_PRT_plant"/>
    <property type="match status" value="1"/>
</dbReference>
<evidence type="ECO:0000259" key="10">
    <source>
        <dbReference type="PROSITE" id="PS50004"/>
    </source>
</evidence>
<dbReference type="InterPro" id="IPR013583">
    <property type="entry name" value="MCTP_C"/>
</dbReference>
<dbReference type="GO" id="GO:0016020">
    <property type="term" value="C:membrane"/>
    <property type="evidence" value="ECO:0007669"/>
    <property type="project" value="UniProtKB-SubCell"/>
</dbReference>
<keyword evidence="12" id="KW-1185">Reference proteome</keyword>
<evidence type="ECO:0000256" key="4">
    <source>
        <dbReference type="ARBA" id="ARBA00022737"/>
    </source>
</evidence>
<feature type="transmembrane region" description="Helical" evidence="9">
    <location>
        <begin position="588"/>
        <end position="614"/>
    </location>
</feature>
<dbReference type="PROSITE" id="PS50004">
    <property type="entry name" value="C2"/>
    <property type="match status" value="3"/>
</dbReference>
<dbReference type="AlphaFoldDB" id="A0A2U1NZR0"/>
<keyword evidence="7 9" id="KW-0472">Membrane</keyword>
<evidence type="ECO:0000256" key="2">
    <source>
        <dbReference type="ARBA" id="ARBA00007923"/>
    </source>
</evidence>
<dbReference type="Proteomes" id="UP000245207">
    <property type="component" value="Unassembled WGS sequence"/>
</dbReference>
<protein>
    <submittedName>
        <fullName evidence="11">C2 calcium-dependent membrane targeting</fullName>
    </submittedName>
</protein>
<feature type="domain" description="C2" evidence="10">
    <location>
        <begin position="182"/>
        <end position="299"/>
    </location>
</feature>
<gene>
    <name evidence="11" type="ORF">CTI12_AA166460</name>
</gene>
<evidence type="ECO:0000313" key="12">
    <source>
        <dbReference type="Proteomes" id="UP000245207"/>
    </source>
</evidence>
<feature type="domain" description="C2" evidence="10">
    <location>
        <begin position="339"/>
        <end position="459"/>
    </location>
</feature>
<dbReference type="InterPro" id="IPR035892">
    <property type="entry name" value="C2_domain_sf"/>
</dbReference>
<dbReference type="Gene3D" id="2.60.40.150">
    <property type="entry name" value="C2 domain"/>
    <property type="match status" value="3"/>
</dbReference>
<comment type="subcellular location">
    <subcellularLocation>
        <location evidence="1">Membrane</location>
        <topology evidence="1">Multi-pass membrane protein</topology>
    </subcellularLocation>
</comment>
<dbReference type="InterPro" id="IPR047258">
    <property type="entry name" value="C2C_MCTP_PRT_plant"/>
</dbReference>